<evidence type="ECO:0000256" key="2">
    <source>
        <dbReference type="ARBA" id="ARBA00005001"/>
    </source>
</evidence>
<evidence type="ECO:0000313" key="15">
    <source>
        <dbReference type="EMBL" id="ERL51466.1"/>
    </source>
</evidence>
<feature type="transmembrane region" description="Helical" evidence="13">
    <location>
        <begin position="51"/>
        <end position="78"/>
    </location>
</feature>
<organism evidence="15 16">
    <name type="scientific">Halomonas huangheensis</name>
    <dbReference type="NCBI Taxonomy" id="1178482"/>
    <lineage>
        <taxon>Bacteria</taxon>
        <taxon>Pseudomonadati</taxon>
        <taxon>Pseudomonadota</taxon>
        <taxon>Gammaproteobacteria</taxon>
        <taxon>Oceanospirillales</taxon>
        <taxon>Halomonadaceae</taxon>
        <taxon>Halomonas</taxon>
    </lineage>
</organism>
<comment type="pathway">
    <text evidence="2">Glycan metabolism; osmoregulated periplasmic glucan (OPG) biosynthesis.</text>
</comment>
<feature type="region of interest" description="Disordered" evidence="12">
    <location>
        <begin position="594"/>
        <end position="645"/>
    </location>
</feature>
<dbReference type="NCBIfam" id="NF003962">
    <property type="entry name" value="PRK05454.2-5"/>
    <property type="match status" value="1"/>
</dbReference>
<keyword evidence="6" id="KW-0997">Cell inner membrane</keyword>
<dbReference type="Proteomes" id="UP000019113">
    <property type="component" value="Unassembled WGS sequence"/>
</dbReference>
<keyword evidence="9 13" id="KW-0812">Transmembrane</keyword>
<proteinExistence type="inferred from homology"/>
<evidence type="ECO:0000256" key="12">
    <source>
        <dbReference type="SAM" id="MobiDB-lite"/>
    </source>
</evidence>
<dbReference type="GO" id="GO:0005886">
    <property type="term" value="C:plasma membrane"/>
    <property type="evidence" value="ECO:0007669"/>
    <property type="project" value="UniProtKB-SubCell"/>
</dbReference>
<feature type="transmembrane region" description="Helical" evidence="13">
    <location>
        <begin position="18"/>
        <end position="39"/>
    </location>
</feature>
<dbReference type="EMBL" id="AVBC01000025">
    <property type="protein sequence ID" value="ERL51466.1"/>
    <property type="molecule type" value="Genomic_DNA"/>
</dbReference>
<comment type="similarity">
    <text evidence="3">Belongs to the glycosyltransferase 2 family. OpgH subfamily.</text>
</comment>
<evidence type="ECO:0000256" key="6">
    <source>
        <dbReference type="ARBA" id="ARBA00022519"/>
    </source>
</evidence>
<keyword evidence="8" id="KW-0808">Transferase</keyword>
<sequence length="645" mass="72513">MKADINHQAAPWPRLRRLVVGLAIAATSILGVWTMFRILHVEGITPLELTILVLFAITFSWITMAFWSAVIGFVLNLLGLDPLSLRRRPQGPMRPVDSESRTALVMPIHNEDVARVAAGLEATCRDLPRATPGMQIEAFVLSDSTDSDIVAQEKAAFAELQQRLADHCRVHYRHRNSNQGRKAGNLGDFCERWGAHYDFMLVLDADSLMSGDCIIELIDEMMANPRLGLLQTVPIPVRQHSLFGRANQFAASLYSPMLATGLSFWHTTAANYFGHNAIIRVEAFTNHCGLPELTGKPPLGGDILSHDFVEAALLRRAGWQVRMRTDLRGSYEEMPSHVLDYAKRDRRWVQGNLQHLRLLHGHGLHFLSRLHFFCGALAYLSSLVWLSILVISTIDALIRALVPPNFFTSSSQLFPNWPIAPPNLIMPLLIGTLAMLLMPKVLGLILGLIREPQAYGGRFKLFISMLLESSFAMLIAPMMMVFHSRFVLQVLTGRTVAWDSQSREGRALPWREVWRHSWLWALIGAVWALATWRYTPQFFLWLTPVWLGLVLAAPLIRWSSSLTIGRRLARAGLLKVPEETQPPAVVAELDITELPAPGAEPATPPEEVPHEMPVQSFSRPNGTDVPAWYEERRRMRANKPHSMKP</sequence>
<dbReference type="InterPro" id="IPR001173">
    <property type="entry name" value="Glyco_trans_2-like"/>
</dbReference>
<dbReference type="NCBIfam" id="NF003958">
    <property type="entry name" value="PRK05454.2-1"/>
    <property type="match status" value="1"/>
</dbReference>
<name>W1N8E7_9GAMM</name>
<comment type="caution">
    <text evidence="15">The sequence shown here is derived from an EMBL/GenBank/DDBJ whole genome shotgun (WGS) entry which is preliminary data.</text>
</comment>
<evidence type="ECO:0000256" key="4">
    <source>
        <dbReference type="ARBA" id="ARBA00020585"/>
    </source>
</evidence>
<evidence type="ECO:0000256" key="11">
    <source>
        <dbReference type="ARBA" id="ARBA00023136"/>
    </source>
</evidence>
<dbReference type="AlphaFoldDB" id="W1N8E7"/>
<dbReference type="CDD" id="cd04191">
    <property type="entry name" value="Glucan_BSP_MdoH"/>
    <property type="match status" value="1"/>
</dbReference>
<feature type="transmembrane region" description="Helical" evidence="13">
    <location>
        <begin position="424"/>
        <end position="449"/>
    </location>
</feature>
<evidence type="ECO:0000313" key="16">
    <source>
        <dbReference type="Proteomes" id="UP000019113"/>
    </source>
</evidence>
<protein>
    <recommendedName>
        <fullName evidence="4">Glucans biosynthesis glucosyltransferase H</fullName>
    </recommendedName>
</protein>
<dbReference type="GO" id="GO:0016758">
    <property type="term" value="F:hexosyltransferase activity"/>
    <property type="evidence" value="ECO:0007669"/>
    <property type="project" value="TreeGrafter"/>
</dbReference>
<dbReference type="InterPro" id="IPR050321">
    <property type="entry name" value="Glycosyltr_2/OpgH_subfam"/>
</dbReference>
<dbReference type="PANTHER" id="PTHR43867">
    <property type="entry name" value="CELLULOSE SYNTHASE CATALYTIC SUBUNIT A [UDP-FORMING]"/>
    <property type="match status" value="1"/>
</dbReference>
<evidence type="ECO:0000256" key="10">
    <source>
        <dbReference type="ARBA" id="ARBA00022989"/>
    </source>
</evidence>
<feature type="compositionally biased region" description="Basic residues" evidence="12">
    <location>
        <begin position="634"/>
        <end position="645"/>
    </location>
</feature>
<evidence type="ECO:0000256" key="3">
    <source>
        <dbReference type="ARBA" id="ARBA00009337"/>
    </source>
</evidence>
<evidence type="ECO:0000259" key="14">
    <source>
        <dbReference type="Pfam" id="PF13632"/>
    </source>
</evidence>
<keyword evidence="10 13" id="KW-1133">Transmembrane helix</keyword>
<dbReference type="PANTHER" id="PTHR43867:SF5">
    <property type="entry name" value="GLUCANS BIOSYNTHESIS GLUCOSYLTRANSFERASE H"/>
    <property type="match status" value="1"/>
</dbReference>
<dbReference type="Gene3D" id="3.90.550.10">
    <property type="entry name" value="Spore Coat Polysaccharide Biosynthesis Protein SpsA, Chain A"/>
    <property type="match status" value="1"/>
</dbReference>
<dbReference type="Pfam" id="PF13632">
    <property type="entry name" value="Glyco_trans_2_3"/>
    <property type="match status" value="1"/>
</dbReference>
<dbReference type="InterPro" id="IPR029044">
    <property type="entry name" value="Nucleotide-diphossugar_trans"/>
</dbReference>
<dbReference type="OrthoDB" id="9775281at2"/>
<dbReference type="SUPFAM" id="SSF53448">
    <property type="entry name" value="Nucleotide-diphospho-sugar transferases"/>
    <property type="match status" value="1"/>
</dbReference>
<accession>W1N8E7</accession>
<keyword evidence="11 13" id="KW-0472">Membrane</keyword>
<feature type="transmembrane region" description="Helical" evidence="13">
    <location>
        <begin position="370"/>
        <end position="394"/>
    </location>
</feature>
<keyword evidence="7" id="KW-0328">Glycosyltransferase</keyword>
<dbReference type="PATRIC" id="fig|1178482.3.peg.1897"/>
<evidence type="ECO:0000256" key="1">
    <source>
        <dbReference type="ARBA" id="ARBA00004429"/>
    </source>
</evidence>
<dbReference type="eggNOG" id="COG2943">
    <property type="taxonomic scope" value="Bacteria"/>
</dbReference>
<feature type="transmembrane region" description="Helical" evidence="13">
    <location>
        <begin position="539"/>
        <end position="558"/>
    </location>
</feature>
<keyword evidence="16" id="KW-1185">Reference proteome</keyword>
<evidence type="ECO:0000256" key="8">
    <source>
        <dbReference type="ARBA" id="ARBA00022679"/>
    </source>
</evidence>
<evidence type="ECO:0000256" key="7">
    <source>
        <dbReference type="ARBA" id="ARBA00022676"/>
    </source>
</evidence>
<dbReference type="RefSeq" id="WP_021818852.1">
    <property type="nucleotide sequence ID" value="NZ_AVBC01000025.1"/>
</dbReference>
<feature type="domain" description="Glycosyltransferase 2-like" evidence="14">
    <location>
        <begin position="201"/>
        <end position="391"/>
    </location>
</feature>
<comment type="subcellular location">
    <subcellularLocation>
        <location evidence="1">Cell inner membrane</location>
        <topology evidence="1">Multi-pass membrane protein</topology>
    </subcellularLocation>
</comment>
<gene>
    <name evidence="15" type="ORF">BJB45_13685</name>
</gene>
<evidence type="ECO:0000256" key="13">
    <source>
        <dbReference type="SAM" id="Phobius"/>
    </source>
</evidence>
<reference evidence="15 16" key="1">
    <citation type="submission" date="2013-08" db="EMBL/GenBank/DDBJ databases">
        <title>draft genome of Halomonas huanghegensis, strain BJGMM-B45T.</title>
        <authorList>
            <person name="Miao C."/>
            <person name="Wan Y."/>
            <person name="Jin W."/>
        </authorList>
    </citation>
    <scope>NUCLEOTIDE SEQUENCE [LARGE SCALE GENOMIC DNA]</scope>
    <source>
        <strain evidence="15 16">BJGMM-B45</strain>
    </source>
</reference>
<evidence type="ECO:0000256" key="5">
    <source>
        <dbReference type="ARBA" id="ARBA00022475"/>
    </source>
</evidence>
<evidence type="ECO:0000256" key="9">
    <source>
        <dbReference type="ARBA" id="ARBA00022692"/>
    </source>
</evidence>
<keyword evidence="5" id="KW-1003">Cell membrane</keyword>
<feature type="transmembrane region" description="Helical" evidence="13">
    <location>
        <begin position="461"/>
        <end position="482"/>
    </location>
</feature>